<keyword evidence="3" id="KW-1185">Reference proteome</keyword>
<dbReference type="Proteomes" id="UP001626550">
    <property type="component" value="Unassembled WGS sequence"/>
</dbReference>
<comment type="caution">
    <text evidence="2">The sequence shown here is derived from an EMBL/GenBank/DDBJ whole genome shotgun (WGS) entry which is preliminary data.</text>
</comment>
<proteinExistence type="predicted"/>
<evidence type="ECO:0000313" key="3">
    <source>
        <dbReference type="Proteomes" id="UP001626550"/>
    </source>
</evidence>
<feature type="chain" id="PRO_5044805143" description="Secreted protein" evidence="1">
    <location>
        <begin position="19"/>
        <end position="82"/>
    </location>
</feature>
<sequence length="82" mass="9196">MYIFFSILICCCLAAANCGAIDKRPVRIPTGKRLVCWMDNCQETSLEKLSRVLRSLIALCQERAASRDHFSDCISSIKVAKI</sequence>
<gene>
    <name evidence="2" type="ORF">Ciccas_009867</name>
</gene>
<accession>A0ABD2PVS5</accession>
<protein>
    <recommendedName>
        <fullName evidence="4">Secreted protein</fullName>
    </recommendedName>
</protein>
<organism evidence="2 3">
    <name type="scientific">Cichlidogyrus casuarinus</name>
    <dbReference type="NCBI Taxonomy" id="1844966"/>
    <lineage>
        <taxon>Eukaryota</taxon>
        <taxon>Metazoa</taxon>
        <taxon>Spiralia</taxon>
        <taxon>Lophotrochozoa</taxon>
        <taxon>Platyhelminthes</taxon>
        <taxon>Monogenea</taxon>
        <taxon>Monopisthocotylea</taxon>
        <taxon>Dactylogyridea</taxon>
        <taxon>Ancyrocephalidae</taxon>
        <taxon>Cichlidogyrus</taxon>
    </lineage>
</organism>
<dbReference type="EMBL" id="JBJKFK010002150">
    <property type="protein sequence ID" value="KAL3311552.1"/>
    <property type="molecule type" value="Genomic_DNA"/>
</dbReference>
<dbReference type="AlphaFoldDB" id="A0ABD2PVS5"/>
<feature type="signal peptide" evidence="1">
    <location>
        <begin position="1"/>
        <end position="18"/>
    </location>
</feature>
<keyword evidence="1" id="KW-0732">Signal</keyword>
<name>A0ABD2PVS5_9PLAT</name>
<evidence type="ECO:0008006" key="4">
    <source>
        <dbReference type="Google" id="ProtNLM"/>
    </source>
</evidence>
<evidence type="ECO:0000256" key="1">
    <source>
        <dbReference type="SAM" id="SignalP"/>
    </source>
</evidence>
<evidence type="ECO:0000313" key="2">
    <source>
        <dbReference type="EMBL" id="KAL3311552.1"/>
    </source>
</evidence>
<reference evidence="2 3" key="1">
    <citation type="submission" date="2024-11" db="EMBL/GenBank/DDBJ databases">
        <title>Adaptive evolution of stress response genes in parasites aligns with host niche diversity.</title>
        <authorList>
            <person name="Hahn C."/>
            <person name="Resl P."/>
        </authorList>
    </citation>
    <scope>NUCLEOTIDE SEQUENCE [LARGE SCALE GENOMIC DNA]</scope>
    <source>
        <strain evidence="2">EGGRZ-B1_66</strain>
        <tissue evidence="2">Body</tissue>
    </source>
</reference>